<feature type="domain" description="C2H2-type" evidence="7">
    <location>
        <begin position="36"/>
        <end position="63"/>
    </location>
</feature>
<dbReference type="Proteomes" id="UP001418222">
    <property type="component" value="Unassembled WGS sequence"/>
</dbReference>
<evidence type="ECO:0000256" key="2">
    <source>
        <dbReference type="ARBA" id="ARBA00022723"/>
    </source>
</evidence>
<dbReference type="PANTHER" id="PTHR47287">
    <property type="entry name" value="C2H2 AND C2HC ZINC FINGERS SUPERFAMILY PROTEIN"/>
    <property type="match status" value="1"/>
</dbReference>
<name>A0AAP0BXL2_9ASPA</name>
<sequence length="126" mass="13484">MGTFPELNLDLVLHRSSLTAAGAAPAAAEDFPEKLFSCNYCSRTFYSSQALGGHQNAHKLERGLAKRSQELAAAGFRANAGGAGPMPPMPVLAMLCSAARYGRSEAAEMACRRPEEKEEVDLSLRL</sequence>
<dbReference type="InterPro" id="IPR044246">
    <property type="entry name" value="ZFP3-like"/>
</dbReference>
<proteinExistence type="predicted"/>
<dbReference type="GO" id="GO:0005634">
    <property type="term" value="C:nucleus"/>
    <property type="evidence" value="ECO:0007669"/>
    <property type="project" value="UniProtKB-SubCell"/>
</dbReference>
<gene>
    <name evidence="8" type="primary">ZFP3</name>
    <name evidence="8" type="ORF">KSP39_PZI001655</name>
</gene>
<keyword evidence="9" id="KW-1185">Reference proteome</keyword>
<comment type="subcellular location">
    <subcellularLocation>
        <location evidence="1">Nucleus</location>
    </subcellularLocation>
</comment>
<reference evidence="8 9" key="1">
    <citation type="journal article" date="2022" name="Nat. Plants">
        <title>Genomes of leafy and leafless Platanthera orchids illuminate the evolution of mycoheterotrophy.</title>
        <authorList>
            <person name="Li M.H."/>
            <person name="Liu K.W."/>
            <person name="Li Z."/>
            <person name="Lu H.C."/>
            <person name="Ye Q.L."/>
            <person name="Zhang D."/>
            <person name="Wang J.Y."/>
            <person name="Li Y.F."/>
            <person name="Zhong Z.M."/>
            <person name="Liu X."/>
            <person name="Yu X."/>
            <person name="Liu D.K."/>
            <person name="Tu X.D."/>
            <person name="Liu B."/>
            <person name="Hao Y."/>
            <person name="Liao X.Y."/>
            <person name="Jiang Y.T."/>
            <person name="Sun W.H."/>
            <person name="Chen J."/>
            <person name="Chen Y.Q."/>
            <person name="Ai Y."/>
            <person name="Zhai J.W."/>
            <person name="Wu S.S."/>
            <person name="Zhou Z."/>
            <person name="Hsiao Y.Y."/>
            <person name="Wu W.L."/>
            <person name="Chen Y.Y."/>
            <person name="Lin Y.F."/>
            <person name="Hsu J.L."/>
            <person name="Li C.Y."/>
            <person name="Wang Z.W."/>
            <person name="Zhao X."/>
            <person name="Zhong W.Y."/>
            <person name="Ma X.K."/>
            <person name="Ma L."/>
            <person name="Huang J."/>
            <person name="Chen G.Z."/>
            <person name="Huang M.Z."/>
            <person name="Huang L."/>
            <person name="Peng D.H."/>
            <person name="Luo Y.B."/>
            <person name="Zou S.Q."/>
            <person name="Chen S.P."/>
            <person name="Lan S."/>
            <person name="Tsai W.C."/>
            <person name="Van de Peer Y."/>
            <person name="Liu Z.J."/>
        </authorList>
    </citation>
    <scope>NUCLEOTIDE SEQUENCE [LARGE SCALE GENOMIC DNA]</scope>
    <source>
        <strain evidence="8">Lor287</strain>
    </source>
</reference>
<dbReference type="PANTHER" id="PTHR47287:SF15">
    <property type="entry name" value="ZINC FINGER PROTEIN 3-LIKE"/>
    <property type="match status" value="1"/>
</dbReference>
<dbReference type="AlphaFoldDB" id="A0AAP0BXL2"/>
<evidence type="ECO:0000259" key="7">
    <source>
        <dbReference type="PROSITE" id="PS50157"/>
    </source>
</evidence>
<evidence type="ECO:0000256" key="6">
    <source>
        <dbReference type="PROSITE-ProRule" id="PRU00042"/>
    </source>
</evidence>
<dbReference type="GO" id="GO:0008270">
    <property type="term" value="F:zinc ion binding"/>
    <property type="evidence" value="ECO:0007669"/>
    <property type="project" value="UniProtKB-KW"/>
</dbReference>
<dbReference type="PROSITE" id="PS00028">
    <property type="entry name" value="ZINC_FINGER_C2H2_1"/>
    <property type="match status" value="1"/>
</dbReference>
<evidence type="ECO:0000313" key="8">
    <source>
        <dbReference type="EMBL" id="KAK8954126.1"/>
    </source>
</evidence>
<keyword evidence="4" id="KW-0862">Zinc</keyword>
<keyword evidence="2" id="KW-0479">Metal-binding</keyword>
<dbReference type="Pfam" id="PF13912">
    <property type="entry name" value="zf-C2H2_6"/>
    <property type="match status" value="1"/>
</dbReference>
<evidence type="ECO:0000256" key="5">
    <source>
        <dbReference type="ARBA" id="ARBA00023242"/>
    </source>
</evidence>
<dbReference type="GO" id="GO:0009788">
    <property type="term" value="P:negative regulation of abscisic acid-activated signaling pathway"/>
    <property type="evidence" value="ECO:0007669"/>
    <property type="project" value="InterPro"/>
</dbReference>
<evidence type="ECO:0000256" key="1">
    <source>
        <dbReference type="ARBA" id="ARBA00004123"/>
    </source>
</evidence>
<organism evidence="8 9">
    <name type="scientific">Platanthera zijinensis</name>
    <dbReference type="NCBI Taxonomy" id="2320716"/>
    <lineage>
        <taxon>Eukaryota</taxon>
        <taxon>Viridiplantae</taxon>
        <taxon>Streptophyta</taxon>
        <taxon>Embryophyta</taxon>
        <taxon>Tracheophyta</taxon>
        <taxon>Spermatophyta</taxon>
        <taxon>Magnoliopsida</taxon>
        <taxon>Liliopsida</taxon>
        <taxon>Asparagales</taxon>
        <taxon>Orchidaceae</taxon>
        <taxon>Orchidoideae</taxon>
        <taxon>Orchideae</taxon>
        <taxon>Orchidinae</taxon>
        <taxon>Platanthera</taxon>
    </lineage>
</organism>
<keyword evidence="3 6" id="KW-0863">Zinc-finger</keyword>
<dbReference type="InterPro" id="IPR013087">
    <property type="entry name" value="Znf_C2H2_type"/>
</dbReference>
<evidence type="ECO:0000256" key="4">
    <source>
        <dbReference type="ARBA" id="ARBA00022833"/>
    </source>
</evidence>
<protein>
    <submittedName>
        <fullName evidence="8">Zinc finger protein 3</fullName>
    </submittedName>
</protein>
<evidence type="ECO:0000256" key="3">
    <source>
        <dbReference type="ARBA" id="ARBA00022771"/>
    </source>
</evidence>
<dbReference type="SUPFAM" id="SSF57667">
    <property type="entry name" value="beta-beta-alpha zinc fingers"/>
    <property type="match status" value="1"/>
</dbReference>
<evidence type="ECO:0000313" key="9">
    <source>
        <dbReference type="Proteomes" id="UP001418222"/>
    </source>
</evidence>
<accession>A0AAP0BXL2</accession>
<dbReference type="PROSITE" id="PS50157">
    <property type="entry name" value="ZINC_FINGER_C2H2_2"/>
    <property type="match status" value="1"/>
</dbReference>
<dbReference type="Gene3D" id="3.30.160.60">
    <property type="entry name" value="Classic Zinc Finger"/>
    <property type="match status" value="1"/>
</dbReference>
<comment type="caution">
    <text evidence="8">The sequence shown here is derived from an EMBL/GenBank/DDBJ whole genome shotgun (WGS) entry which is preliminary data.</text>
</comment>
<keyword evidence="5" id="KW-0539">Nucleus</keyword>
<dbReference type="EMBL" id="JBBWWQ010000002">
    <property type="protein sequence ID" value="KAK8954126.1"/>
    <property type="molecule type" value="Genomic_DNA"/>
</dbReference>
<dbReference type="InterPro" id="IPR036236">
    <property type="entry name" value="Znf_C2H2_sf"/>
</dbReference>